<reference evidence="2" key="1">
    <citation type="submission" date="2021-02" db="EMBL/GenBank/DDBJ databases">
        <authorList>
            <person name="Nowell W R."/>
        </authorList>
    </citation>
    <scope>NUCLEOTIDE SEQUENCE</scope>
</reference>
<dbReference type="EMBL" id="CAJNOG010001217">
    <property type="protein sequence ID" value="CAF1421719.1"/>
    <property type="molecule type" value="Genomic_DNA"/>
</dbReference>
<organism evidence="2 4">
    <name type="scientific">Adineta steineri</name>
    <dbReference type="NCBI Taxonomy" id="433720"/>
    <lineage>
        <taxon>Eukaryota</taxon>
        <taxon>Metazoa</taxon>
        <taxon>Spiralia</taxon>
        <taxon>Gnathifera</taxon>
        <taxon>Rotifera</taxon>
        <taxon>Eurotatoria</taxon>
        <taxon>Bdelloidea</taxon>
        <taxon>Adinetida</taxon>
        <taxon>Adinetidae</taxon>
        <taxon>Adineta</taxon>
    </lineage>
</organism>
<dbReference type="PROSITE" id="PS50181">
    <property type="entry name" value="FBOX"/>
    <property type="match status" value="1"/>
</dbReference>
<sequence length="458" mass="54976">MSIIMKLEYLPNEILMKCFQYLNATDVIYSFNQLNYRFSKLIRNSPLHLSCSQYQQSLFDIYKHMFIKSLTILNCKFDDLFELFQNLSMIKYFKIEHLYNNFMTVDQLNLLDITVEKFIINDSQIKKFEIIEFLLNQMTKLQFFSISSSQIHIIDAIRWQNLITHSLHHLHTFKFCFDSDIADKLKMNDKLIKCRQFQTTFWQQHQWFINYEVDKFRLLIFTTPYIRKEYKLFPFTQKFIYFYSNGENIFDNVTHLTLYENSSKTKFHEFRNIISLTLKSSYDDFSNNYNLTKPLNEIMNTSNVKHLTITKTNEILIETIINQLPNIDSLTIQKSILLSLKNNCELYELLKTKIIKLDISISNFMDEDRFYSLYENSSSKHELSEFNIENLDELLFILKRYPNLSMINLGYIGYKIYLWIQLNSLSLDINIDYKLLNDPNRLTKPKSCELDLIVDLIY</sequence>
<dbReference type="InterPro" id="IPR001810">
    <property type="entry name" value="F-box_dom"/>
</dbReference>
<proteinExistence type="predicted"/>
<evidence type="ECO:0000313" key="3">
    <source>
        <dbReference type="EMBL" id="CAF3837963.1"/>
    </source>
</evidence>
<evidence type="ECO:0000259" key="1">
    <source>
        <dbReference type="PROSITE" id="PS50181"/>
    </source>
</evidence>
<dbReference type="InterPro" id="IPR036047">
    <property type="entry name" value="F-box-like_dom_sf"/>
</dbReference>
<dbReference type="Proteomes" id="UP000663845">
    <property type="component" value="Unassembled WGS sequence"/>
</dbReference>
<name>A0A815MA32_9BILA</name>
<dbReference type="AlphaFoldDB" id="A0A815MA32"/>
<protein>
    <recommendedName>
        <fullName evidence="1">F-box domain-containing protein</fullName>
    </recommendedName>
</protein>
<evidence type="ECO:0000313" key="2">
    <source>
        <dbReference type="EMBL" id="CAF1421719.1"/>
    </source>
</evidence>
<comment type="caution">
    <text evidence="2">The sequence shown here is derived from an EMBL/GenBank/DDBJ whole genome shotgun (WGS) entry which is preliminary data.</text>
</comment>
<feature type="domain" description="F-box" evidence="1">
    <location>
        <begin position="4"/>
        <end position="58"/>
    </location>
</feature>
<dbReference type="SUPFAM" id="SSF81383">
    <property type="entry name" value="F-box domain"/>
    <property type="match status" value="1"/>
</dbReference>
<dbReference type="Proteomes" id="UP000663844">
    <property type="component" value="Unassembled WGS sequence"/>
</dbReference>
<evidence type="ECO:0000313" key="4">
    <source>
        <dbReference type="Proteomes" id="UP000663845"/>
    </source>
</evidence>
<gene>
    <name evidence="2" type="ORF">JYZ213_LOCUS39026</name>
    <name evidence="3" type="ORF">OXD698_LOCUS20489</name>
</gene>
<dbReference type="EMBL" id="CAJOAZ010001628">
    <property type="protein sequence ID" value="CAF3837963.1"/>
    <property type="molecule type" value="Genomic_DNA"/>
</dbReference>
<accession>A0A815MA32</accession>